<dbReference type="InterPro" id="IPR024775">
    <property type="entry name" value="DinB-like"/>
</dbReference>
<dbReference type="Gene3D" id="1.20.120.450">
    <property type="entry name" value="dinb family like domain"/>
    <property type="match status" value="1"/>
</dbReference>
<sequence length="178" mass="19980">MGKTDKSDAIEFWLRGPVDGIPSFLQPAAHALLQSYKEIHDYLWDFPQDLLWNQLEGRASVGFHIQHMTGVLDRMMTYAKGEPLTDAQFEYLKSEGVPKEELTLTGLKSGFKDQVEVALAYFKGLSEDILMEPRSVGRKKLPSTVLGLLFHAAEHSQRHVGQLLVTASVLKSQRGKIN</sequence>
<organism evidence="2 3">
    <name type="scientific">Maribacter algicola</name>
    <dbReference type="NCBI Taxonomy" id="2498892"/>
    <lineage>
        <taxon>Bacteria</taxon>
        <taxon>Pseudomonadati</taxon>
        <taxon>Bacteroidota</taxon>
        <taxon>Flavobacteriia</taxon>
        <taxon>Flavobacteriales</taxon>
        <taxon>Flavobacteriaceae</taxon>
        <taxon>Maribacter</taxon>
    </lineage>
</organism>
<dbReference type="OrthoDB" id="1439983at2"/>
<feature type="domain" description="DinB-like" evidence="1">
    <location>
        <begin position="47"/>
        <end position="163"/>
    </location>
</feature>
<name>A0A426RET8_9FLAO</name>
<dbReference type="RefSeq" id="WP_125224149.1">
    <property type="nucleotide sequence ID" value="NZ_QUSX01000005.1"/>
</dbReference>
<evidence type="ECO:0000313" key="2">
    <source>
        <dbReference type="EMBL" id="RRQ47495.1"/>
    </source>
</evidence>
<dbReference type="Proteomes" id="UP000286990">
    <property type="component" value="Unassembled WGS sequence"/>
</dbReference>
<keyword evidence="3" id="KW-1185">Reference proteome</keyword>
<protein>
    <submittedName>
        <fullName evidence="2">DinB family protein</fullName>
    </submittedName>
</protein>
<dbReference type="AlphaFoldDB" id="A0A426RET8"/>
<dbReference type="Pfam" id="PF12867">
    <property type="entry name" value="DinB_2"/>
    <property type="match status" value="1"/>
</dbReference>
<dbReference type="SUPFAM" id="SSF109854">
    <property type="entry name" value="DinB/YfiT-like putative metalloenzymes"/>
    <property type="match status" value="1"/>
</dbReference>
<gene>
    <name evidence="2" type="ORF">DZC72_17305</name>
</gene>
<dbReference type="EMBL" id="QUSX01000005">
    <property type="protein sequence ID" value="RRQ47495.1"/>
    <property type="molecule type" value="Genomic_DNA"/>
</dbReference>
<dbReference type="InterPro" id="IPR034660">
    <property type="entry name" value="DinB/YfiT-like"/>
</dbReference>
<accession>A0A426RET8</accession>
<comment type="caution">
    <text evidence="2">The sequence shown here is derived from an EMBL/GenBank/DDBJ whole genome shotgun (WGS) entry which is preliminary data.</text>
</comment>
<proteinExistence type="predicted"/>
<reference evidence="3" key="1">
    <citation type="submission" date="2018-12" db="EMBL/GenBank/DDBJ databases">
        <title>Maribacter lutimaris sp. nov., isolated from marine sediment.</title>
        <authorList>
            <person name="Kim K.K."/>
        </authorList>
    </citation>
    <scope>NUCLEOTIDE SEQUENCE [LARGE SCALE GENOMIC DNA]</scope>
    <source>
        <strain evidence="3">PoM-212</strain>
    </source>
</reference>
<evidence type="ECO:0000259" key="1">
    <source>
        <dbReference type="Pfam" id="PF12867"/>
    </source>
</evidence>
<evidence type="ECO:0000313" key="3">
    <source>
        <dbReference type="Proteomes" id="UP000286990"/>
    </source>
</evidence>